<dbReference type="Gene3D" id="3.30.240.20">
    <property type="entry name" value="bsu07140 like domains"/>
    <property type="match status" value="2"/>
</dbReference>
<comment type="similarity">
    <text evidence="2">Belongs to the UPF0702 family.</text>
</comment>
<dbReference type="Proteomes" id="UP000199263">
    <property type="component" value="Unassembled WGS sequence"/>
</dbReference>
<feature type="domain" description="YetF C-terminal" evidence="8">
    <location>
        <begin position="82"/>
        <end position="215"/>
    </location>
</feature>
<feature type="transmembrane region" description="Helical" evidence="7">
    <location>
        <begin position="36"/>
        <end position="53"/>
    </location>
</feature>
<keyword evidence="6 7" id="KW-0472">Membrane</keyword>
<dbReference type="PANTHER" id="PTHR34582:SF7">
    <property type="entry name" value="UPF0702 TRANSMEMBRANE PROTEIN YDFS"/>
    <property type="match status" value="1"/>
</dbReference>
<dbReference type="RefSeq" id="WP_090090996.1">
    <property type="nucleotide sequence ID" value="NZ_FOMG01000011.1"/>
</dbReference>
<gene>
    <name evidence="10" type="ORF">SAMN05421842_11127</name>
</gene>
<proteinExistence type="inferred from homology"/>
<evidence type="ECO:0000256" key="7">
    <source>
        <dbReference type="SAM" id="Phobius"/>
    </source>
</evidence>
<evidence type="ECO:0000313" key="10">
    <source>
        <dbReference type="EMBL" id="SFC85412.1"/>
    </source>
</evidence>
<feature type="transmembrane region" description="Helical" evidence="7">
    <location>
        <begin position="6"/>
        <end position="24"/>
    </location>
</feature>
<feature type="transmembrane region" description="Helical" evidence="7">
    <location>
        <begin position="59"/>
        <end position="79"/>
    </location>
</feature>
<evidence type="ECO:0000259" key="8">
    <source>
        <dbReference type="Pfam" id="PF04239"/>
    </source>
</evidence>
<dbReference type="STRING" id="119641.SAMN05421842_11127"/>
<dbReference type="InterPro" id="IPR048454">
    <property type="entry name" value="YetF_N"/>
</dbReference>
<dbReference type="InterPro" id="IPR007353">
    <property type="entry name" value="DUF421"/>
</dbReference>
<keyword evidence="11" id="KW-1185">Reference proteome</keyword>
<dbReference type="PANTHER" id="PTHR34582">
    <property type="entry name" value="UPF0702 TRANSMEMBRANE PROTEIN YCAP"/>
    <property type="match status" value="1"/>
</dbReference>
<evidence type="ECO:0000256" key="5">
    <source>
        <dbReference type="ARBA" id="ARBA00022989"/>
    </source>
</evidence>
<evidence type="ECO:0000256" key="1">
    <source>
        <dbReference type="ARBA" id="ARBA00004651"/>
    </source>
</evidence>
<dbReference type="Pfam" id="PF04239">
    <property type="entry name" value="DUF421"/>
    <property type="match status" value="1"/>
</dbReference>
<dbReference type="GO" id="GO:0005886">
    <property type="term" value="C:plasma membrane"/>
    <property type="evidence" value="ECO:0007669"/>
    <property type="project" value="UniProtKB-SubCell"/>
</dbReference>
<reference evidence="10 11" key="1">
    <citation type="submission" date="2016-10" db="EMBL/GenBank/DDBJ databases">
        <authorList>
            <person name="de Groot N.N."/>
        </authorList>
    </citation>
    <scope>NUCLEOTIDE SEQUENCE [LARGE SCALE GENOMIC DNA]</scope>
    <source>
        <strain evidence="10 11">DSM 12992</strain>
    </source>
</reference>
<dbReference type="Pfam" id="PF20730">
    <property type="entry name" value="YetF_N"/>
    <property type="match status" value="1"/>
</dbReference>
<evidence type="ECO:0000256" key="2">
    <source>
        <dbReference type="ARBA" id="ARBA00006448"/>
    </source>
</evidence>
<keyword evidence="5 7" id="KW-1133">Transmembrane helix</keyword>
<dbReference type="EMBL" id="FOMG01000011">
    <property type="protein sequence ID" value="SFC85412.1"/>
    <property type="molecule type" value="Genomic_DNA"/>
</dbReference>
<dbReference type="AlphaFoldDB" id="A0A1I1MKR2"/>
<comment type="subcellular location">
    <subcellularLocation>
        <location evidence="1">Cell membrane</location>
        <topology evidence="1">Multi-pass membrane protein</topology>
    </subcellularLocation>
</comment>
<feature type="domain" description="YetF-like N-terminal transmembrane" evidence="9">
    <location>
        <begin position="8"/>
        <end position="76"/>
    </location>
</feature>
<evidence type="ECO:0000256" key="4">
    <source>
        <dbReference type="ARBA" id="ARBA00022692"/>
    </source>
</evidence>
<accession>A0A1I1MKR2</accession>
<name>A0A1I1MKR2_9CLOT</name>
<dbReference type="OrthoDB" id="9778331at2"/>
<evidence type="ECO:0000313" key="11">
    <source>
        <dbReference type="Proteomes" id="UP000199263"/>
    </source>
</evidence>
<dbReference type="InterPro" id="IPR023090">
    <property type="entry name" value="UPF0702_alpha/beta_dom_sf"/>
</dbReference>
<protein>
    <submittedName>
        <fullName evidence="10">Uncharacterized membrane protein YcaP, DUF421 family</fullName>
    </submittedName>
</protein>
<evidence type="ECO:0000256" key="3">
    <source>
        <dbReference type="ARBA" id="ARBA00022475"/>
    </source>
</evidence>
<organism evidence="10 11">
    <name type="scientific">Clostridium uliginosum</name>
    <dbReference type="NCBI Taxonomy" id="119641"/>
    <lineage>
        <taxon>Bacteria</taxon>
        <taxon>Bacillati</taxon>
        <taxon>Bacillota</taxon>
        <taxon>Clostridia</taxon>
        <taxon>Eubacteriales</taxon>
        <taxon>Clostridiaceae</taxon>
        <taxon>Clostridium</taxon>
    </lineage>
</organism>
<keyword evidence="3" id="KW-1003">Cell membrane</keyword>
<evidence type="ECO:0000259" key="9">
    <source>
        <dbReference type="Pfam" id="PF20730"/>
    </source>
</evidence>
<keyword evidence="4 7" id="KW-0812">Transmembrane</keyword>
<evidence type="ECO:0000256" key="6">
    <source>
        <dbReference type="ARBA" id="ARBA00023136"/>
    </source>
</evidence>
<sequence length="238" mass="26875">MNEGIIVLVRAIFAFFSLLIFTRILGKKQISQLTPFDYVLGITIGSIAATLTTDLSSAAWTHWIGLLAWVVLGLGIDLLTTKSRYMAKHIEGEPSIIIINGKILEDTMRKLKYNATNLQHQLRCKDIFDISEVQFAVLETNGELSVLKKSDLQPLTPKNMNIPVPKARIGLDLIYDGIVVDTNLKQINRDRKWLKYQLKKYGVDDPSEVFLATYTGSGSLYVDKFKDKIHKQIVVSEF</sequence>